<evidence type="ECO:0000256" key="1">
    <source>
        <dbReference type="ARBA" id="ARBA00022679"/>
    </source>
</evidence>
<evidence type="ECO:0000256" key="2">
    <source>
        <dbReference type="ARBA" id="ARBA00022695"/>
    </source>
</evidence>
<sequence length="332" mass="39339">MYKKDLDTLLYSKNLPNYILLRSNDEFQNELYAKEILNYFGNENLVSFYYDEYSFEQAKNTLEPSLFGDKNIVYIKTNRCVPTKEIKVLIELCKKSQNNYLIYELFEDMTKISNDFIKAFEKNFVRFFKPNNENEALALMLKKTNMLNLNANTAALLQIYKIHNENLNLVANELEKFAMLGIDLSLENMQKMVYPLSEVSFEEIFNKIINLQDFRDEFFRYIQSGSYNESEFLNYMYSAFFKIFKVHSYIKINGKFDAREILGYIPPTYVQNELKNQALKFNTILLKNIFIHLNNVEYSLKSKQKLDKTNFMLSSLLKLQRIIANKNSKSKI</sequence>
<evidence type="ECO:0000256" key="3">
    <source>
        <dbReference type="ARBA" id="ARBA00022705"/>
    </source>
</evidence>
<dbReference type="GO" id="GO:0003887">
    <property type="term" value="F:DNA-directed DNA polymerase activity"/>
    <property type="evidence" value="ECO:0007669"/>
    <property type="project" value="UniProtKB-KW"/>
</dbReference>
<dbReference type="EMBL" id="PDHH01000002">
    <property type="protein sequence ID" value="PSM52533.1"/>
    <property type="molecule type" value="Genomic_DNA"/>
</dbReference>
<dbReference type="RefSeq" id="WP_106870094.1">
    <property type="nucleotide sequence ID" value="NZ_CP053841.1"/>
</dbReference>
<dbReference type="SUPFAM" id="SSF52540">
    <property type="entry name" value="P-loop containing nucleoside triphosphate hydrolases"/>
    <property type="match status" value="1"/>
</dbReference>
<proteinExistence type="predicted"/>
<reference evidence="6" key="1">
    <citation type="submission" date="2017-10" db="EMBL/GenBank/DDBJ databases">
        <title>Campylobacter species from seals.</title>
        <authorList>
            <person name="Gilbert M.J."/>
            <person name="Zomer A.L."/>
            <person name="Timmerman A.J."/>
            <person name="Duim B."/>
            <person name="Wagenaar J.A."/>
        </authorList>
    </citation>
    <scope>NUCLEOTIDE SEQUENCE [LARGE SCALE GENOMIC DNA]</scope>
    <source>
        <strain evidence="6">17S00004-5</strain>
    </source>
</reference>
<dbReference type="AlphaFoldDB" id="A0A2P8R215"/>
<keyword evidence="6" id="KW-1185">Reference proteome</keyword>
<dbReference type="Proteomes" id="UP000240535">
    <property type="component" value="Unassembled WGS sequence"/>
</dbReference>
<protein>
    <submittedName>
        <fullName evidence="5">DNA polymerase III subunit delta</fullName>
    </submittedName>
</protein>
<accession>A0A2P8R215</accession>
<dbReference type="InterPro" id="IPR005790">
    <property type="entry name" value="DNA_polIII_delta"/>
</dbReference>
<evidence type="ECO:0000313" key="5">
    <source>
        <dbReference type="EMBL" id="PSM52533.1"/>
    </source>
</evidence>
<dbReference type="OrthoDB" id="5329738at2"/>
<dbReference type="InterPro" id="IPR027417">
    <property type="entry name" value="P-loop_NTPase"/>
</dbReference>
<keyword evidence="3" id="KW-0235">DNA replication</keyword>
<dbReference type="PANTHER" id="PTHR34388">
    <property type="entry name" value="DNA POLYMERASE III SUBUNIT DELTA"/>
    <property type="match status" value="1"/>
</dbReference>
<dbReference type="GO" id="GO:0006261">
    <property type="term" value="P:DNA-templated DNA replication"/>
    <property type="evidence" value="ECO:0007669"/>
    <property type="project" value="TreeGrafter"/>
</dbReference>
<evidence type="ECO:0000313" key="6">
    <source>
        <dbReference type="Proteomes" id="UP000240535"/>
    </source>
</evidence>
<dbReference type="GO" id="GO:0009360">
    <property type="term" value="C:DNA polymerase III complex"/>
    <property type="evidence" value="ECO:0007669"/>
    <property type="project" value="TreeGrafter"/>
</dbReference>
<gene>
    <name evidence="5" type="ORF">CQ405_02055</name>
</gene>
<keyword evidence="2" id="KW-0548">Nucleotidyltransferase</keyword>
<evidence type="ECO:0000256" key="4">
    <source>
        <dbReference type="ARBA" id="ARBA00022932"/>
    </source>
</evidence>
<comment type="caution">
    <text evidence="5">The sequence shown here is derived from an EMBL/GenBank/DDBJ whole genome shotgun (WGS) entry which is preliminary data.</text>
</comment>
<organism evidence="5 6">
    <name type="scientific">Campylobacter blaseri</name>
    <dbReference type="NCBI Taxonomy" id="2042961"/>
    <lineage>
        <taxon>Bacteria</taxon>
        <taxon>Pseudomonadati</taxon>
        <taxon>Campylobacterota</taxon>
        <taxon>Epsilonproteobacteria</taxon>
        <taxon>Campylobacterales</taxon>
        <taxon>Campylobacteraceae</taxon>
        <taxon>Campylobacter</taxon>
    </lineage>
</organism>
<keyword evidence="1" id="KW-0808">Transferase</keyword>
<name>A0A2P8R215_9BACT</name>
<keyword evidence="4" id="KW-0239">DNA-directed DNA polymerase</keyword>
<dbReference type="PANTHER" id="PTHR34388:SF1">
    <property type="entry name" value="DNA POLYMERASE III SUBUNIT DELTA"/>
    <property type="match status" value="1"/>
</dbReference>
<dbReference type="GO" id="GO:0003677">
    <property type="term" value="F:DNA binding"/>
    <property type="evidence" value="ECO:0007669"/>
    <property type="project" value="InterPro"/>
</dbReference>